<accession>A0A1N7PEC8</accession>
<dbReference type="OrthoDB" id="581471at2"/>
<keyword evidence="2" id="KW-0418">Kinase</keyword>
<dbReference type="Proteomes" id="UP000186684">
    <property type="component" value="Unassembled WGS sequence"/>
</dbReference>
<proteinExistence type="predicted"/>
<keyword evidence="2" id="KW-0808">Transferase</keyword>
<reference evidence="3" key="1">
    <citation type="submission" date="2017-01" db="EMBL/GenBank/DDBJ databases">
        <authorList>
            <person name="Varghese N."/>
            <person name="Submissions S."/>
        </authorList>
    </citation>
    <scope>NUCLEOTIDE SEQUENCE [LARGE SCALE GENOMIC DNA]</scope>
    <source>
        <strain evidence="3">DSM 29430</strain>
    </source>
</reference>
<dbReference type="STRING" id="633194.SAMN05421759_1151"/>
<dbReference type="InterPro" id="IPR011009">
    <property type="entry name" value="Kinase-like_dom_sf"/>
</dbReference>
<gene>
    <name evidence="2" type="ORF">SAMN05421759_1151</name>
</gene>
<dbReference type="Gene3D" id="3.90.1200.10">
    <property type="match status" value="2"/>
</dbReference>
<sequence>MPAKEGNNRMRSHPETTGSSGDDSLASREPELPGLPGLLDATTLAERAGLGPMRTSYLLYKPWTSCIAGLVPKNGRFGAWMAATYPIERYEEVRARPAWKDDAVYFDDVQTVLVPLALLRRPRAARALADPAARDALLFSVSLSGCSLTLLRFKPGRRLVLRADGPAGPRAILKIHARKADYDRALVGARMAAAHGVGLIGTCARAKAIASEWVPGEALTADASLQAFVRAGRALNAAHAIAPADKALALKPADTMRQAENLGWLLPRLEDAAKDLAARMPAPHSGAPVALHGDFSADQIVDGSTGARIVDWDRACQGPAACDLGSALAALDLDGLRGADTAEASGDALLAGYRAAGGQVSDVDLAAWRARALLARADEGFRTRRRDWEAEAASVLDRAAAVLDGAGAPTPHLSAALALRPEPGTTGEATLMRLKPRRRALIRYGHGVLGKLRAKGPDTHATRVQQRLRAAGLDGKKGVGVPPVFGTYEDPPVWLQAEIDGAPLGDLLDGPTADAAMRRTGRALAMLHDTPAQTDRRWSMGDELSVLDRAVSGGPHPDLAELAVTRLANLPPAAPVGLHRDFYFDQVVVGPDTLWLVDLDLHARGDAAIDIGNFLAHLTELDLRRGSHGDGFGHLAQEFLSGYAETRALPSEDRVDLLHWVSLARHVAIAQRFADRAHAVDAIAALCRERLGAQALPAIRDAI</sequence>
<name>A0A1N7PEC8_9RHOB</name>
<feature type="compositionally biased region" description="Basic and acidic residues" evidence="1">
    <location>
        <begin position="1"/>
        <end position="14"/>
    </location>
</feature>
<dbReference type="GO" id="GO:0016301">
    <property type="term" value="F:kinase activity"/>
    <property type="evidence" value="ECO:0007669"/>
    <property type="project" value="UniProtKB-KW"/>
</dbReference>
<dbReference type="AlphaFoldDB" id="A0A1N7PEC8"/>
<dbReference type="EMBL" id="FTOQ01000015">
    <property type="protein sequence ID" value="SIT08880.1"/>
    <property type="molecule type" value="Genomic_DNA"/>
</dbReference>
<evidence type="ECO:0000256" key="1">
    <source>
        <dbReference type="SAM" id="MobiDB-lite"/>
    </source>
</evidence>
<dbReference type="SUPFAM" id="SSF56112">
    <property type="entry name" value="Protein kinase-like (PK-like)"/>
    <property type="match status" value="2"/>
</dbReference>
<keyword evidence="3" id="KW-1185">Reference proteome</keyword>
<evidence type="ECO:0000313" key="2">
    <source>
        <dbReference type="EMBL" id="SIT08880.1"/>
    </source>
</evidence>
<protein>
    <submittedName>
        <fullName evidence="2">Predicted kinase, aminoglycoside phosphotransferase (APT) family</fullName>
    </submittedName>
</protein>
<evidence type="ECO:0000313" key="3">
    <source>
        <dbReference type="Proteomes" id="UP000186684"/>
    </source>
</evidence>
<dbReference type="RefSeq" id="WP_083950693.1">
    <property type="nucleotide sequence ID" value="NZ_FTOQ01000015.1"/>
</dbReference>
<feature type="region of interest" description="Disordered" evidence="1">
    <location>
        <begin position="1"/>
        <end position="37"/>
    </location>
</feature>
<organism evidence="2 3">
    <name type="scientific">Roseivivax lentus</name>
    <dbReference type="NCBI Taxonomy" id="633194"/>
    <lineage>
        <taxon>Bacteria</taxon>
        <taxon>Pseudomonadati</taxon>
        <taxon>Pseudomonadota</taxon>
        <taxon>Alphaproteobacteria</taxon>
        <taxon>Rhodobacterales</taxon>
        <taxon>Roseobacteraceae</taxon>
        <taxon>Roseivivax</taxon>
    </lineage>
</organism>